<dbReference type="GO" id="GO:0006412">
    <property type="term" value="P:translation"/>
    <property type="evidence" value="ECO:0007669"/>
    <property type="project" value="InterPro"/>
</dbReference>
<reference evidence="4 5" key="1">
    <citation type="submission" date="2022-11" db="EMBL/GenBank/DDBJ databases">
        <title>Whole genome sequence of Eschrichtius robustus ER-17-0199.</title>
        <authorList>
            <person name="Bruniche-Olsen A."/>
            <person name="Black A.N."/>
            <person name="Fields C.J."/>
            <person name="Walden K."/>
            <person name="Dewoody J.A."/>
        </authorList>
    </citation>
    <scope>NUCLEOTIDE SEQUENCE [LARGE SCALE GENOMIC DNA]</scope>
    <source>
        <strain evidence="4">ER-17-0199</strain>
        <tissue evidence="4">Blubber</tissue>
    </source>
</reference>
<dbReference type="Pfam" id="PF00366">
    <property type="entry name" value="Ribosomal_S17"/>
    <property type="match status" value="1"/>
</dbReference>
<evidence type="ECO:0000256" key="3">
    <source>
        <dbReference type="ARBA" id="ARBA00023274"/>
    </source>
</evidence>
<dbReference type="SUPFAM" id="SSF50249">
    <property type="entry name" value="Nucleic acid-binding proteins"/>
    <property type="match status" value="1"/>
</dbReference>
<dbReference type="Gene3D" id="2.40.50.1000">
    <property type="match status" value="1"/>
</dbReference>
<proteinExistence type="inferred from homology"/>
<keyword evidence="2" id="KW-0689">Ribosomal protein</keyword>
<evidence type="ECO:0000313" key="5">
    <source>
        <dbReference type="Proteomes" id="UP001159641"/>
    </source>
</evidence>
<keyword evidence="5" id="KW-1185">Reference proteome</keyword>
<evidence type="ECO:0000313" key="4">
    <source>
        <dbReference type="EMBL" id="KAJ8795949.1"/>
    </source>
</evidence>
<organism evidence="4 5">
    <name type="scientific">Eschrichtius robustus</name>
    <name type="common">California gray whale</name>
    <name type="synonym">Eschrichtius gibbosus</name>
    <dbReference type="NCBI Taxonomy" id="9764"/>
    <lineage>
        <taxon>Eukaryota</taxon>
        <taxon>Metazoa</taxon>
        <taxon>Chordata</taxon>
        <taxon>Craniata</taxon>
        <taxon>Vertebrata</taxon>
        <taxon>Euteleostomi</taxon>
        <taxon>Mammalia</taxon>
        <taxon>Eutheria</taxon>
        <taxon>Laurasiatheria</taxon>
        <taxon>Artiodactyla</taxon>
        <taxon>Whippomorpha</taxon>
        <taxon>Cetacea</taxon>
        <taxon>Mysticeti</taxon>
        <taxon>Eschrichtiidae</taxon>
        <taxon>Eschrichtius</taxon>
    </lineage>
</organism>
<accession>A0AB34I000</accession>
<dbReference type="GO" id="GO:0003735">
    <property type="term" value="F:structural constituent of ribosome"/>
    <property type="evidence" value="ECO:0007669"/>
    <property type="project" value="InterPro"/>
</dbReference>
<evidence type="ECO:0008006" key="6">
    <source>
        <dbReference type="Google" id="ProtNLM"/>
    </source>
</evidence>
<dbReference type="GO" id="GO:0005840">
    <property type="term" value="C:ribosome"/>
    <property type="evidence" value="ECO:0007669"/>
    <property type="project" value="UniProtKB-KW"/>
</dbReference>
<comment type="similarity">
    <text evidence="1">Belongs to the universal ribosomal protein uS17 family.</text>
</comment>
<dbReference type="GO" id="GO:1990904">
    <property type="term" value="C:ribonucleoprotein complex"/>
    <property type="evidence" value="ECO:0007669"/>
    <property type="project" value="UniProtKB-KW"/>
</dbReference>
<dbReference type="EMBL" id="JAIQCJ010000544">
    <property type="protein sequence ID" value="KAJ8795949.1"/>
    <property type="molecule type" value="Genomic_DNA"/>
</dbReference>
<gene>
    <name evidence="4" type="ORF">J1605_002711</name>
</gene>
<sequence length="86" mass="9948">MSVHLSPCFRDVRISNSVTVGECRPLSKMVHFNMLKVNKDDGTKKHSRRFLGTSTDDATRIYTQISREQDRHETFISAVIVRKKCH</sequence>
<dbReference type="InterPro" id="IPR012340">
    <property type="entry name" value="NA-bd_OB-fold"/>
</dbReference>
<protein>
    <recommendedName>
        <fullName evidence="6">40S ribosomal protein S11</fullName>
    </recommendedName>
</protein>
<dbReference type="InterPro" id="IPR000266">
    <property type="entry name" value="Ribosomal_uS17"/>
</dbReference>
<keyword evidence="3" id="KW-0687">Ribonucleoprotein</keyword>
<evidence type="ECO:0000256" key="2">
    <source>
        <dbReference type="ARBA" id="ARBA00022980"/>
    </source>
</evidence>
<name>A0AB34I000_ESCRO</name>
<dbReference type="AlphaFoldDB" id="A0AB34I000"/>
<comment type="caution">
    <text evidence="4">The sequence shown here is derived from an EMBL/GenBank/DDBJ whole genome shotgun (WGS) entry which is preliminary data.</text>
</comment>
<dbReference type="Proteomes" id="UP001159641">
    <property type="component" value="Unassembled WGS sequence"/>
</dbReference>
<evidence type="ECO:0000256" key="1">
    <source>
        <dbReference type="ARBA" id="ARBA00010254"/>
    </source>
</evidence>